<evidence type="ECO:0000259" key="2">
    <source>
        <dbReference type="PROSITE" id="PS51707"/>
    </source>
</evidence>
<keyword evidence="4" id="KW-1185">Reference proteome</keyword>
<feature type="domain" description="CYTH" evidence="2">
    <location>
        <begin position="1"/>
        <end position="147"/>
    </location>
</feature>
<dbReference type="CDD" id="cd07891">
    <property type="entry name" value="CYTH-like_CthTTM-like_1"/>
    <property type="match status" value="1"/>
</dbReference>
<dbReference type="PIRSF" id="PIRSF016487">
    <property type="entry name" value="CYTH_UCP016487"/>
    <property type="match status" value="1"/>
</dbReference>
<evidence type="ECO:0000313" key="3">
    <source>
        <dbReference type="EMBL" id="AOV17063.1"/>
    </source>
</evidence>
<dbReference type="Gene3D" id="2.40.320.10">
    <property type="entry name" value="Hypothetical Protein Pfu-838710-001"/>
    <property type="match status" value="1"/>
</dbReference>
<dbReference type="PANTHER" id="PTHR40114">
    <property type="entry name" value="SLR0698 PROTEIN"/>
    <property type="match status" value="1"/>
</dbReference>
<dbReference type="SMART" id="SM01118">
    <property type="entry name" value="CYTH"/>
    <property type="match status" value="1"/>
</dbReference>
<dbReference type="PANTHER" id="PTHR40114:SF1">
    <property type="entry name" value="SLR0698 PROTEIN"/>
    <property type="match status" value="1"/>
</dbReference>
<dbReference type="EMBL" id="CP017448">
    <property type="protein sequence ID" value="AOV17063.1"/>
    <property type="molecule type" value="Genomic_DNA"/>
</dbReference>
<evidence type="ECO:0000313" key="4">
    <source>
        <dbReference type="Proteomes" id="UP000095342"/>
    </source>
</evidence>
<dbReference type="InterPro" id="IPR023577">
    <property type="entry name" value="CYTH_domain"/>
</dbReference>
<proteinExistence type="predicted"/>
<dbReference type="PROSITE" id="PS51707">
    <property type="entry name" value="CYTH"/>
    <property type="match status" value="1"/>
</dbReference>
<dbReference type="SUPFAM" id="SSF55154">
    <property type="entry name" value="CYTH-like phosphatases"/>
    <property type="match status" value="1"/>
</dbReference>
<accession>A0A1D8K7X4</accession>
<dbReference type="Pfam" id="PF01928">
    <property type="entry name" value="CYTH"/>
    <property type="match status" value="1"/>
</dbReference>
<evidence type="ECO:0000256" key="1">
    <source>
        <dbReference type="PIRSR" id="PIRSR016487-1"/>
    </source>
</evidence>
<protein>
    <submittedName>
        <fullName evidence="3">Adenylate cyclase</fullName>
    </submittedName>
</protein>
<dbReference type="InterPro" id="IPR033469">
    <property type="entry name" value="CYTH-like_dom_sf"/>
</dbReference>
<dbReference type="RefSeq" id="WP_070072638.1">
    <property type="nucleotide sequence ID" value="NZ_CP017448.1"/>
</dbReference>
<organism evidence="3 4">
    <name type="scientific">Acidihalobacter aeolianus</name>
    <dbReference type="NCBI Taxonomy" id="2792603"/>
    <lineage>
        <taxon>Bacteria</taxon>
        <taxon>Pseudomonadati</taxon>
        <taxon>Pseudomonadota</taxon>
        <taxon>Gammaproteobacteria</taxon>
        <taxon>Chromatiales</taxon>
        <taxon>Ectothiorhodospiraceae</taxon>
        <taxon>Acidihalobacter</taxon>
    </lineage>
</organism>
<feature type="active site" description="Proton acceptor" evidence="1">
    <location>
        <position position="28"/>
    </location>
</feature>
<dbReference type="Proteomes" id="UP000095342">
    <property type="component" value="Chromosome"/>
</dbReference>
<gene>
    <name evidence="3" type="ORF">BJI67_08350</name>
</gene>
<reference evidence="3 4" key="1">
    <citation type="submission" date="2016-09" db="EMBL/GenBank/DDBJ databases">
        <title>Acidihalobacter prosperus V6 (DSM14174).</title>
        <authorList>
            <person name="Khaleque H.N."/>
            <person name="Ramsay J.P."/>
            <person name="Murphy R.J.T."/>
            <person name="Kaksonen A.H."/>
            <person name="Boxall N.J."/>
            <person name="Watkin E.L.J."/>
        </authorList>
    </citation>
    <scope>NUCLEOTIDE SEQUENCE [LARGE SCALE GENOMIC DNA]</scope>
    <source>
        <strain evidence="3 4">V6</strain>
    </source>
</reference>
<sequence length="161" mass="18267">MEIERKFLVVSDAWRAQAAGSKRYRQGYLGGVETSSVRVRVSDHDAYLNIKGATLGVSRLEYEYPIPLAEAHEILDCLCRKPLIEKTRYFVDHAGHRWEVDVFEGDNAGLIVAEIELESPDAAFARPDWVGDEVSDDIRYYNVSLVEHPFKAWANPPLSRS</sequence>
<dbReference type="InterPro" id="IPR012042">
    <property type="entry name" value="NeuTTM/CthTTM-like"/>
</dbReference>
<name>A0A1D8K7X4_9GAMM</name>
<dbReference type="AlphaFoldDB" id="A0A1D8K7X4"/>
<dbReference type="KEGG" id="aaeo:BJI67_08350"/>